<evidence type="ECO:0000256" key="1">
    <source>
        <dbReference type="SAM" id="Coils"/>
    </source>
</evidence>
<reference evidence="4 5" key="1">
    <citation type="journal article" date="2014" name="Agronomy (Basel)">
        <title>A Draft Genome Sequence for Ensete ventricosum, the Drought-Tolerant Tree Against Hunger.</title>
        <authorList>
            <person name="Harrison J."/>
            <person name="Moore K.A."/>
            <person name="Paszkiewicz K."/>
            <person name="Jones T."/>
            <person name="Grant M."/>
            <person name="Ambacheew D."/>
            <person name="Muzemil S."/>
            <person name="Studholme D.J."/>
        </authorList>
    </citation>
    <scope>NUCLEOTIDE SEQUENCE [LARGE SCALE GENOMIC DNA]</scope>
</reference>
<evidence type="ECO:0000313" key="5">
    <source>
        <dbReference type="Proteomes" id="UP000287651"/>
    </source>
</evidence>
<accession>A0A426YKI7</accession>
<name>A0A426YKI7_ENSVE</name>
<dbReference type="Pfam" id="PF04195">
    <property type="entry name" value="Transposase_28"/>
    <property type="match status" value="1"/>
</dbReference>
<feature type="coiled-coil region" evidence="1">
    <location>
        <begin position="357"/>
        <end position="398"/>
    </location>
</feature>
<proteinExistence type="predicted"/>
<gene>
    <name evidence="4" type="ORF">B296_00017892</name>
</gene>
<feature type="domain" description="Transposase (putative) gypsy type" evidence="3">
    <location>
        <begin position="51"/>
        <end position="115"/>
    </location>
</feature>
<dbReference type="EMBL" id="AMZH03011812">
    <property type="protein sequence ID" value="RRT52177.1"/>
    <property type="molecule type" value="Genomic_DNA"/>
</dbReference>
<evidence type="ECO:0000313" key="4">
    <source>
        <dbReference type="EMBL" id="RRT52177.1"/>
    </source>
</evidence>
<comment type="caution">
    <text evidence="4">The sequence shown here is derived from an EMBL/GenBank/DDBJ whole genome shotgun (WGS) entry which is preliminary data.</text>
</comment>
<protein>
    <recommendedName>
        <fullName evidence="3">Transposase (putative) gypsy type domain-containing protein</fullName>
    </recommendedName>
</protein>
<organism evidence="4 5">
    <name type="scientific">Ensete ventricosum</name>
    <name type="common">Abyssinian banana</name>
    <name type="synonym">Musa ensete</name>
    <dbReference type="NCBI Taxonomy" id="4639"/>
    <lineage>
        <taxon>Eukaryota</taxon>
        <taxon>Viridiplantae</taxon>
        <taxon>Streptophyta</taxon>
        <taxon>Embryophyta</taxon>
        <taxon>Tracheophyta</taxon>
        <taxon>Spermatophyta</taxon>
        <taxon>Magnoliopsida</taxon>
        <taxon>Liliopsida</taxon>
        <taxon>Zingiberales</taxon>
        <taxon>Musaceae</taxon>
        <taxon>Ensete</taxon>
    </lineage>
</organism>
<evidence type="ECO:0000256" key="2">
    <source>
        <dbReference type="SAM" id="MobiDB-lite"/>
    </source>
</evidence>
<sequence length="485" mass="55127">MKSDHDLDTAATEGSLVVIRERYSIPIEYVLHVPQPGQCPYSLDALGMCILVDTLEAGLRFPLHPLIEECLRWWRISLNQVAPNLWRYLVIFLGECREAGIIPTRDLFMACFRLCKSWGVWGFRLDWSAHPIGNASPYLSEEETIPVDRLKGILSSSCVINEMTELWLVEAGLSLASRDRRDLGELRGMPKVTSGKVPPTRPAAREVGASPAREAPKASSNRQVDAPTEHKSHLDEGESRSQSKGKELTTPSEEPQIPVGSEKGGASPAHRRPRSIKDIFKTKLHKDDAGYYTLLMSDLGDQNPEKEMKARWKGLKNSTKVLNNSSTAELFERGLLHPELAWELYTLLLEVLMARAAKEIVLERDEALRRHEASEKELHEIQSNLVEADRLLKEARVRAWKMDDDVLQAVKALENARAELPRQTIVQYKESLGFKEGLKRMSRVTYEYGYRVALARFHARYPYVEVEEDPFTIHLKDNLVPMQRQ</sequence>
<dbReference type="AlphaFoldDB" id="A0A426YKI7"/>
<dbReference type="Proteomes" id="UP000287651">
    <property type="component" value="Unassembled WGS sequence"/>
</dbReference>
<evidence type="ECO:0000259" key="3">
    <source>
        <dbReference type="Pfam" id="PF04195"/>
    </source>
</evidence>
<keyword evidence="1" id="KW-0175">Coiled coil</keyword>
<feature type="compositionally biased region" description="Basic and acidic residues" evidence="2">
    <location>
        <begin position="227"/>
        <end position="247"/>
    </location>
</feature>
<feature type="region of interest" description="Disordered" evidence="2">
    <location>
        <begin position="186"/>
        <end position="277"/>
    </location>
</feature>
<dbReference type="InterPro" id="IPR007321">
    <property type="entry name" value="Transposase_28"/>
</dbReference>